<keyword evidence="9" id="KW-0175">Coiled coil</keyword>
<evidence type="ECO:0000313" key="12">
    <source>
        <dbReference type="Proteomes" id="UP000053467"/>
    </source>
</evidence>
<evidence type="ECO:0000256" key="8">
    <source>
        <dbReference type="NCBIfam" id="TIGR00019"/>
    </source>
</evidence>
<dbReference type="GO" id="GO:0005829">
    <property type="term" value="C:cytosol"/>
    <property type="evidence" value="ECO:0007669"/>
    <property type="project" value="UniProtKB-ARBA"/>
</dbReference>
<dbReference type="PROSITE" id="PS00745">
    <property type="entry name" value="RF_PROK_I"/>
    <property type="match status" value="1"/>
</dbReference>
<reference evidence="12" key="1">
    <citation type="journal article" date="2015" name="MBio">
        <title>Genome-Resolved Metagenomic Analysis Reveals Roles for Candidate Phyla and Other Microbial Community Members in Biogeochemical Transformations in Oil Reservoirs.</title>
        <authorList>
            <person name="Hu P."/>
            <person name="Tom L."/>
            <person name="Singh A."/>
            <person name="Thomas B.C."/>
            <person name="Baker B.J."/>
            <person name="Piceno Y.M."/>
            <person name="Andersen G.L."/>
            <person name="Banfield J.F."/>
        </authorList>
    </citation>
    <scope>NUCLEOTIDE SEQUENCE [LARGE SCALE GENOMIC DNA]</scope>
</reference>
<evidence type="ECO:0000256" key="9">
    <source>
        <dbReference type="SAM" id="Coils"/>
    </source>
</evidence>
<dbReference type="SUPFAM" id="SSF75620">
    <property type="entry name" value="Release factor"/>
    <property type="match status" value="1"/>
</dbReference>
<evidence type="ECO:0000313" key="11">
    <source>
        <dbReference type="EMBL" id="KUK85936.1"/>
    </source>
</evidence>
<dbReference type="InterPro" id="IPR045853">
    <property type="entry name" value="Pep_chain_release_fac_I_sf"/>
</dbReference>
<organism evidence="11 12">
    <name type="scientific">candidate division TA06 bacterium 34_109</name>
    <dbReference type="NCBI Taxonomy" id="1635277"/>
    <lineage>
        <taxon>Bacteria</taxon>
        <taxon>Bacteria division TA06</taxon>
    </lineage>
</organism>
<dbReference type="Gene3D" id="6.10.140.1950">
    <property type="match status" value="1"/>
</dbReference>
<dbReference type="FunFam" id="3.30.70.1660:FF:000002">
    <property type="entry name" value="Peptide chain release factor 1"/>
    <property type="match status" value="1"/>
</dbReference>
<keyword evidence="5 7" id="KW-0963">Cytoplasm</keyword>
<dbReference type="AlphaFoldDB" id="A0A101HZE6"/>
<comment type="similarity">
    <text evidence="3 7">Belongs to the prokaryotic/mitochondrial release factor family.</text>
</comment>
<comment type="subcellular location">
    <subcellularLocation>
        <location evidence="2 7">Cytoplasm</location>
    </subcellularLocation>
</comment>
<dbReference type="FunFam" id="3.30.70.1660:FF:000004">
    <property type="entry name" value="Peptide chain release factor 1"/>
    <property type="match status" value="1"/>
</dbReference>
<dbReference type="Proteomes" id="UP000053467">
    <property type="component" value="Unassembled WGS sequence"/>
</dbReference>
<dbReference type="InterPro" id="IPR004373">
    <property type="entry name" value="RF-1"/>
</dbReference>
<evidence type="ECO:0000256" key="6">
    <source>
        <dbReference type="ARBA" id="ARBA00022917"/>
    </source>
</evidence>
<dbReference type="PANTHER" id="PTHR43804">
    <property type="entry name" value="LD18447P"/>
    <property type="match status" value="1"/>
</dbReference>
<name>A0A101HZE6_UNCT6</name>
<dbReference type="FunFam" id="3.30.160.20:FF:000004">
    <property type="entry name" value="Peptide chain release factor 1"/>
    <property type="match status" value="1"/>
</dbReference>
<gene>
    <name evidence="7" type="primary">prfA</name>
    <name evidence="11" type="ORF">XE03_1819</name>
</gene>
<dbReference type="InterPro" id="IPR000352">
    <property type="entry name" value="Pep_chain_release_fac_I"/>
</dbReference>
<feature type="modified residue" description="N5-methylglutamine" evidence="7">
    <location>
        <position position="234"/>
    </location>
</feature>
<feature type="coiled-coil region" evidence="9">
    <location>
        <begin position="56"/>
        <end position="95"/>
    </location>
</feature>
<comment type="caution">
    <text evidence="11">The sequence shown here is derived from an EMBL/GenBank/DDBJ whole genome shotgun (WGS) entry which is preliminary data.</text>
</comment>
<sequence length="359" mass="41951">MLKEALEMKLKEYKDMEIMLSDPKVISDNKKYKEISKKYSEMGTIVQKTKEYFKILEQLKENTQLLKQEKDVEMKEMITQEIKEINDKIVKMEEELKILLLPKDPEDEKNIIFEIRAGTGGEESALFVADLFRMYKRYAESKGYLFEQIDFHPTELGGYKEIIFALKGKNAYGNFKFESGVHRVQRIPATESNGRIHTSAVTVAVLPEVEDVELEINEKDLRIDIFHSSGAGGQNVNKVATAVRITHLPTNTVVVCQDERSQYKNREKAMRILKARLYEKFIVEQQEKISKNRKNLVGTGDRSERIRTYNFPERRVTDHRINLTLYRLEEILDGNLDLIIQPLKDEDIRMKLLEFYEKG</sequence>
<evidence type="ECO:0000256" key="3">
    <source>
        <dbReference type="ARBA" id="ARBA00010835"/>
    </source>
</evidence>
<feature type="domain" description="Prokaryotic-type class I peptide chain release factors" evidence="10">
    <location>
        <begin position="227"/>
        <end position="243"/>
    </location>
</feature>
<dbReference type="EMBL" id="LGGX01000035">
    <property type="protein sequence ID" value="KUK85936.1"/>
    <property type="molecule type" value="Genomic_DNA"/>
</dbReference>
<accession>A0A101HZE6</accession>
<dbReference type="Gene3D" id="3.30.160.20">
    <property type="match status" value="1"/>
</dbReference>
<evidence type="ECO:0000259" key="10">
    <source>
        <dbReference type="PROSITE" id="PS00745"/>
    </source>
</evidence>
<comment type="function">
    <text evidence="1 7">Peptide chain release factor 1 directs the termination of translation in response to the peptide chain termination codons UAG and UAA.</text>
</comment>
<dbReference type="GO" id="GO:0016149">
    <property type="term" value="F:translation release factor activity, codon specific"/>
    <property type="evidence" value="ECO:0007669"/>
    <property type="project" value="UniProtKB-UniRule"/>
</dbReference>
<dbReference type="PATRIC" id="fig|1635277.3.peg.1787"/>
<dbReference type="Pfam" id="PF00472">
    <property type="entry name" value="RF-1"/>
    <property type="match status" value="1"/>
</dbReference>
<dbReference type="HAMAP" id="MF_00093">
    <property type="entry name" value="Rel_fac_1"/>
    <property type="match status" value="1"/>
</dbReference>
<dbReference type="SMART" id="SM00937">
    <property type="entry name" value="PCRF"/>
    <property type="match status" value="1"/>
</dbReference>
<proteinExistence type="inferred from homology"/>
<evidence type="ECO:0000256" key="2">
    <source>
        <dbReference type="ARBA" id="ARBA00004496"/>
    </source>
</evidence>
<protein>
    <recommendedName>
        <fullName evidence="7 8">Peptide chain release factor 1</fullName>
        <shortName evidence="7">RF-1</shortName>
    </recommendedName>
</protein>
<dbReference type="Gene3D" id="3.30.70.1660">
    <property type="match status" value="2"/>
</dbReference>
<dbReference type="InterPro" id="IPR005139">
    <property type="entry name" value="PCRF"/>
</dbReference>
<keyword evidence="4 7" id="KW-0488">Methylation</keyword>
<evidence type="ECO:0000256" key="7">
    <source>
        <dbReference type="HAMAP-Rule" id="MF_00093"/>
    </source>
</evidence>
<evidence type="ECO:0000256" key="5">
    <source>
        <dbReference type="ARBA" id="ARBA00022490"/>
    </source>
</evidence>
<comment type="PTM">
    <text evidence="7">Methylated by PrmC. Methylation increases the termination efficiency of RF1.</text>
</comment>
<evidence type="ECO:0000256" key="4">
    <source>
        <dbReference type="ARBA" id="ARBA00022481"/>
    </source>
</evidence>
<dbReference type="Pfam" id="PF03462">
    <property type="entry name" value="PCRF"/>
    <property type="match status" value="1"/>
</dbReference>
<evidence type="ECO:0000256" key="1">
    <source>
        <dbReference type="ARBA" id="ARBA00002986"/>
    </source>
</evidence>
<dbReference type="NCBIfam" id="NF001859">
    <property type="entry name" value="PRK00591.1"/>
    <property type="match status" value="1"/>
</dbReference>
<keyword evidence="6 7" id="KW-0648">Protein biosynthesis</keyword>
<dbReference type="PANTHER" id="PTHR43804:SF7">
    <property type="entry name" value="LD18447P"/>
    <property type="match status" value="1"/>
</dbReference>
<dbReference type="NCBIfam" id="TIGR00019">
    <property type="entry name" value="prfA"/>
    <property type="match status" value="1"/>
</dbReference>
<dbReference type="InterPro" id="IPR050057">
    <property type="entry name" value="Prokaryotic/Mito_RF"/>
</dbReference>